<comment type="function">
    <text evidence="8">Also involved in hydrogenase metallocenter assembly, probably by participating in the nickel insertion step. This function in hydrogenase biosynthesis requires chaperone activity and the presence of the metal-binding domain, but not PPIase activity.</text>
</comment>
<keyword evidence="7 9" id="KW-0413">Isomerase</keyword>
<comment type="catalytic activity">
    <reaction evidence="1 9 10">
        <text>[protein]-peptidylproline (omega=180) = [protein]-peptidylproline (omega=0)</text>
        <dbReference type="Rhea" id="RHEA:16237"/>
        <dbReference type="Rhea" id="RHEA-COMP:10747"/>
        <dbReference type="Rhea" id="RHEA-COMP:10748"/>
        <dbReference type="ChEBI" id="CHEBI:83833"/>
        <dbReference type="ChEBI" id="CHEBI:83834"/>
        <dbReference type="EC" id="5.2.1.8"/>
    </reaction>
</comment>
<evidence type="ECO:0000256" key="8">
    <source>
        <dbReference type="ARBA" id="ARBA00037071"/>
    </source>
</evidence>
<proteinExistence type="inferred from homology"/>
<evidence type="ECO:0000259" key="11">
    <source>
        <dbReference type="PROSITE" id="PS50059"/>
    </source>
</evidence>
<evidence type="ECO:0000313" key="12">
    <source>
        <dbReference type="EMBL" id="MCA6064281.1"/>
    </source>
</evidence>
<evidence type="ECO:0000256" key="2">
    <source>
        <dbReference type="ARBA" id="ARBA00004496"/>
    </source>
</evidence>
<organism evidence="12 13">
    <name type="scientific">Thalassolituus marinus</name>
    <dbReference type="NCBI Taxonomy" id="671053"/>
    <lineage>
        <taxon>Bacteria</taxon>
        <taxon>Pseudomonadati</taxon>
        <taxon>Pseudomonadota</taxon>
        <taxon>Gammaproteobacteria</taxon>
        <taxon>Oceanospirillales</taxon>
        <taxon>Oceanospirillaceae</taxon>
        <taxon>Thalassolituus</taxon>
    </lineage>
</organism>
<sequence>MKIAKDTVVQLHYSLFDAEGNMIESTTQGNHKDPVAYLHGHNNMIKGFESEVEGMEAGAEGSFTLAPAQAYGERHDNAVARVPVKHLQGAKNWKKGMTAWVETDQGTRQVTIVKMGRFMADVDTNHPLAGKTLRFDVRIESVRHATPEEIDHGHAHGVGGHQH</sequence>
<keyword evidence="13" id="KW-1185">Reference proteome</keyword>
<gene>
    <name evidence="12" type="ORF">I9W95_11750</name>
</gene>
<dbReference type="InterPro" id="IPR001179">
    <property type="entry name" value="PPIase_FKBP_dom"/>
</dbReference>
<evidence type="ECO:0000313" key="13">
    <source>
        <dbReference type="Proteomes" id="UP000714380"/>
    </source>
</evidence>
<dbReference type="GO" id="GO:0016853">
    <property type="term" value="F:isomerase activity"/>
    <property type="evidence" value="ECO:0007669"/>
    <property type="project" value="UniProtKB-KW"/>
</dbReference>
<comment type="similarity">
    <text evidence="3 10">Belongs to the FKBP-type PPIase family.</text>
</comment>
<keyword evidence="5 9" id="KW-0697">Rotamase</keyword>
<evidence type="ECO:0000256" key="1">
    <source>
        <dbReference type="ARBA" id="ARBA00000971"/>
    </source>
</evidence>
<feature type="domain" description="PPIase FKBP-type" evidence="11">
    <location>
        <begin position="6"/>
        <end position="83"/>
    </location>
</feature>
<keyword evidence="6" id="KW-0143">Chaperone</keyword>
<protein>
    <recommendedName>
        <fullName evidence="10">Peptidyl-prolyl cis-trans isomerase</fullName>
        <ecNumber evidence="10">5.2.1.8</ecNumber>
    </recommendedName>
</protein>
<evidence type="ECO:0000256" key="4">
    <source>
        <dbReference type="ARBA" id="ARBA00022490"/>
    </source>
</evidence>
<dbReference type="RefSeq" id="WP_225675104.1">
    <property type="nucleotide sequence ID" value="NZ_JAEDAH010000059.1"/>
</dbReference>
<dbReference type="PANTHER" id="PTHR47861">
    <property type="entry name" value="FKBP-TYPE PEPTIDYL-PROLYL CIS-TRANS ISOMERASE SLYD"/>
    <property type="match status" value="1"/>
</dbReference>
<comment type="caution">
    <text evidence="12">The sequence shown here is derived from an EMBL/GenBank/DDBJ whole genome shotgun (WGS) entry which is preliminary data.</text>
</comment>
<dbReference type="PROSITE" id="PS50059">
    <property type="entry name" value="FKBP_PPIASE"/>
    <property type="match status" value="1"/>
</dbReference>
<comment type="subcellular location">
    <subcellularLocation>
        <location evidence="2">Cytoplasm</location>
    </subcellularLocation>
</comment>
<dbReference type="Proteomes" id="UP000714380">
    <property type="component" value="Unassembled WGS sequence"/>
</dbReference>
<dbReference type="PANTHER" id="PTHR47861:SF3">
    <property type="entry name" value="FKBP-TYPE PEPTIDYL-PROLYL CIS-TRANS ISOMERASE SLYD"/>
    <property type="match status" value="1"/>
</dbReference>
<dbReference type="SUPFAM" id="SSF54534">
    <property type="entry name" value="FKBP-like"/>
    <property type="match status" value="1"/>
</dbReference>
<reference evidence="12 13" key="1">
    <citation type="submission" date="2020-12" db="EMBL/GenBank/DDBJ databases">
        <title>Novel Thalassolituus-related marine hydrocarbonoclastic bacteria mediated algae-derived hydrocarbons mineralization in twilight zone of the northern South China Sea.</title>
        <authorList>
            <person name="Dong C."/>
        </authorList>
    </citation>
    <scope>NUCLEOTIDE SEQUENCE [LARGE SCALE GENOMIC DNA]</scope>
    <source>
        <strain evidence="12 13">IMCC1826</strain>
    </source>
</reference>
<evidence type="ECO:0000256" key="10">
    <source>
        <dbReference type="RuleBase" id="RU003915"/>
    </source>
</evidence>
<dbReference type="EMBL" id="JAEDAH010000059">
    <property type="protein sequence ID" value="MCA6064281.1"/>
    <property type="molecule type" value="Genomic_DNA"/>
</dbReference>
<keyword evidence="4" id="KW-0963">Cytoplasm</keyword>
<evidence type="ECO:0000256" key="3">
    <source>
        <dbReference type="ARBA" id="ARBA00006577"/>
    </source>
</evidence>
<evidence type="ECO:0000256" key="7">
    <source>
        <dbReference type="ARBA" id="ARBA00023235"/>
    </source>
</evidence>
<evidence type="ECO:0000256" key="6">
    <source>
        <dbReference type="ARBA" id="ARBA00023186"/>
    </source>
</evidence>
<accession>A0ABS7ZRK2</accession>
<name>A0ABS7ZRK2_9GAMM</name>
<dbReference type="EC" id="5.2.1.8" evidence="10"/>
<dbReference type="Pfam" id="PF00254">
    <property type="entry name" value="FKBP_C"/>
    <property type="match status" value="1"/>
</dbReference>
<evidence type="ECO:0000256" key="9">
    <source>
        <dbReference type="PROSITE-ProRule" id="PRU00277"/>
    </source>
</evidence>
<evidence type="ECO:0000256" key="5">
    <source>
        <dbReference type="ARBA" id="ARBA00023110"/>
    </source>
</evidence>
<dbReference type="Gene3D" id="3.10.50.40">
    <property type="match status" value="1"/>
</dbReference>
<dbReference type="InterPro" id="IPR046357">
    <property type="entry name" value="PPIase_dom_sf"/>
</dbReference>